<evidence type="ECO:0000256" key="2">
    <source>
        <dbReference type="ARBA" id="ARBA00022630"/>
    </source>
</evidence>
<keyword evidence="11" id="KW-1185">Reference proteome</keyword>
<evidence type="ECO:0000313" key="11">
    <source>
        <dbReference type="Proteomes" id="UP001148786"/>
    </source>
</evidence>
<feature type="signal peptide" evidence="8">
    <location>
        <begin position="1"/>
        <end position="25"/>
    </location>
</feature>
<keyword evidence="2 6" id="KW-0285">Flavoprotein</keyword>
<sequence>MISRFAKSLILVVFAMVLLAMVALMHPPSRSYIDPWTGQLFGEGGVEKMLHAAAGTKPPVRNGGKGDVIMGRLGNETAKAALGRATWKLLHTMTLRYPEKPTEDEREALSSYFHLSSRLYPCGECAAEFQLLLKKYPPQTSSRRAASLWLCAVHNEVNKRLKKSEFDCAHLSDEYDCGCGDEPVTIKKVDKEPDSDDPMDLEEDTSKDDLTGVGMIKGGLVGTPNWSRLCEQLSKYNKTDLPYHTIHQFTSSLTFRPPPIRPYTRDMSEVSAIHDNHREAPAASPVINGEPIEKGKQREEPLVEDDEYFLQSDFVYFQVENHLFHVPSYRFTMESHVFAGMFKLPQSNASDVEGASRGHPIVLPLGISRVDFRNFLKALYPLPVEVRLALSKEEWLSVLKLSSFWYFLAFRKMAVAELEKTKALTATEKITWGRDVKVSSWVLGGYRQIIERNETISKEEALTIGYETTFSLFRLREERLSSRLPSVVDSIGAEFKAELEGVRAEEKGYSTEEDSEDIKFEKNNEKSERESAVKPNVTETLSGLGIFGSSSVFSPSAFGASVNASASVFNTPAGTGTRKKAGRGRAGY</sequence>
<dbReference type="GO" id="GO:0005739">
    <property type="term" value="C:mitochondrion"/>
    <property type="evidence" value="ECO:0007669"/>
    <property type="project" value="TreeGrafter"/>
</dbReference>
<dbReference type="GO" id="GO:0050660">
    <property type="term" value="F:flavin adenine dinucleotide binding"/>
    <property type="evidence" value="ECO:0007669"/>
    <property type="project" value="TreeGrafter"/>
</dbReference>
<keyword evidence="5" id="KW-1015">Disulfide bond</keyword>
<dbReference type="InterPro" id="IPR039799">
    <property type="entry name" value="ALR/ERV"/>
</dbReference>
<dbReference type="Gene3D" id="1.20.120.310">
    <property type="entry name" value="ERV/ALR sulfhydryl oxidase domain"/>
    <property type="match status" value="1"/>
</dbReference>
<accession>A0A9W8JUY8</accession>
<evidence type="ECO:0000256" key="6">
    <source>
        <dbReference type="RuleBase" id="RU371123"/>
    </source>
</evidence>
<feature type="region of interest" description="Disordered" evidence="7">
    <location>
        <begin position="188"/>
        <end position="209"/>
    </location>
</feature>
<reference evidence="10" key="1">
    <citation type="submission" date="2022-07" db="EMBL/GenBank/DDBJ databases">
        <title>Genome Sequence of Agrocybe chaxingu.</title>
        <authorList>
            <person name="Buettner E."/>
        </authorList>
    </citation>
    <scope>NUCLEOTIDE SEQUENCE</scope>
    <source>
        <strain evidence="10">MP-N11</strain>
    </source>
</reference>
<dbReference type="SUPFAM" id="SSF69000">
    <property type="entry name" value="FAD-dependent thiol oxidase"/>
    <property type="match status" value="1"/>
</dbReference>
<dbReference type="PANTHER" id="PTHR12645">
    <property type="entry name" value="ALR/ERV"/>
    <property type="match status" value="1"/>
</dbReference>
<dbReference type="Proteomes" id="UP001148786">
    <property type="component" value="Unassembled WGS sequence"/>
</dbReference>
<keyword evidence="3 6" id="KW-0274">FAD</keyword>
<dbReference type="InterPro" id="IPR017905">
    <property type="entry name" value="ERV/ALR_sulphydryl_oxidase"/>
</dbReference>
<dbReference type="EC" id="1.8.3.2" evidence="6"/>
<proteinExistence type="predicted"/>
<evidence type="ECO:0000313" key="10">
    <source>
        <dbReference type="EMBL" id="KAJ3504025.1"/>
    </source>
</evidence>
<feature type="compositionally biased region" description="Basic residues" evidence="7">
    <location>
        <begin position="577"/>
        <end position="588"/>
    </location>
</feature>
<evidence type="ECO:0000256" key="8">
    <source>
        <dbReference type="SAM" id="SignalP"/>
    </source>
</evidence>
<evidence type="ECO:0000256" key="7">
    <source>
        <dbReference type="SAM" id="MobiDB-lite"/>
    </source>
</evidence>
<organism evidence="10 11">
    <name type="scientific">Agrocybe chaxingu</name>
    <dbReference type="NCBI Taxonomy" id="84603"/>
    <lineage>
        <taxon>Eukaryota</taxon>
        <taxon>Fungi</taxon>
        <taxon>Dikarya</taxon>
        <taxon>Basidiomycota</taxon>
        <taxon>Agaricomycotina</taxon>
        <taxon>Agaricomycetes</taxon>
        <taxon>Agaricomycetidae</taxon>
        <taxon>Agaricales</taxon>
        <taxon>Agaricineae</taxon>
        <taxon>Strophariaceae</taxon>
        <taxon>Agrocybe</taxon>
    </lineage>
</organism>
<dbReference type="EMBL" id="JANKHO010001062">
    <property type="protein sequence ID" value="KAJ3504025.1"/>
    <property type="molecule type" value="Genomic_DNA"/>
</dbReference>
<keyword evidence="8" id="KW-0732">Signal</keyword>
<evidence type="ECO:0000256" key="3">
    <source>
        <dbReference type="ARBA" id="ARBA00022827"/>
    </source>
</evidence>
<gene>
    <name evidence="10" type="ORF">NLJ89_g8155</name>
</gene>
<evidence type="ECO:0000259" key="9">
    <source>
        <dbReference type="PROSITE" id="PS51324"/>
    </source>
</evidence>
<feature type="region of interest" description="Disordered" evidence="7">
    <location>
        <begin position="506"/>
        <end position="534"/>
    </location>
</feature>
<comment type="cofactor">
    <cofactor evidence="1 6">
        <name>FAD</name>
        <dbReference type="ChEBI" id="CHEBI:57692"/>
    </cofactor>
</comment>
<feature type="region of interest" description="Disordered" evidence="7">
    <location>
        <begin position="569"/>
        <end position="588"/>
    </location>
</feature>
<evidence type="ECO:0000256" key="1">
    <source>
        <dbReference type="ARBA" id="ARBA00001974"/>
    </source>
</evidence>
<dbReference type="OrthoDB" id="59470at2759"/>
<dbReference type="PROSITE" id="PS51324">
    <property type="entry name" value="ERV_ALR"/>
    <property type="match status" value="1"/>
</dbReference>
<dbReference type="AlphaFoldDB" id="A0A9W8JUY8"/>
<feature type="domain" description="ERV/ALR sulfhydryl oxidase" evidence="9">
    <location>
        <begin position="75"/>
        <end position="175"/>
    </location>
</feature>
<dbReference type="Pfam" id="PF04777">
    <property type="entry name" value="Evr1_Alr"/>
    <property type="match status" value="1"/>
</dbReference>
<dbReference type="FunFam" id="1.20.120.310:FF:000002">
    <property type="entry name" value="Sulfhydryl oxidase"/>
    <property type="match status" value="1"/>
</dbReference>
<feature type="compositionally biased region" description="Acidic residues" evidence="7">
    <location>
        <begin position="193"/>
        <end position="206"/>
    </location>
</feature>
<feature type="compositionally biased region" description="Basic and acidic residues" evidence="7">
    <location>
        <begin position="517"/>
        <end position="532"/>
    </location>
</feature>
<protein>
    <recommendedName>
        <fullName evidence="6">Sulfhydryl oxidase</fullName>
        <ecNumber evidence="6">1.8.3.2</ecNumber>
    </recommendedName>
</protein>
<evidence type="ECO:0000256" key="4">
    <source>
        <dbReference type="ARBA" id="ARBA00023002"/>
    </source>
</evidence>
<dbReference type="InterPro" id="IPR036774">
    <property type="entry name" value="ERV/ALR_sulphydryl_oxid_sf"/>
</dbReference>
<dbReference type="PANTHER" id="PTHR12645:SF1">
    <property type="entry name" value="FAD-LINKED SULFHYDRYL OXIDASE ERV2"/>
    <property type="match status" value="1"/>
</dbReference>
<comment type="catalytic activity">
    <reaction evidence="6">
        <text>2 R'C(R)SH + O2 = R'C(R)S-S(R)CR' + H2O2</text>
        <dbReference type="Rhea" id="RHEA:17357"/>
        <dbReference type="ChEBI" id="CHEBI:15379"/>
        <dbReference type="ChEBI" id="CHEBI:16240"/>
        <dbReference type="ChEBI" id="CHEBI:16520"/>
        <dbReference type="ChEBI" id="CHEBI:17412"/>
        <dbReference type="EC" id="1.8.3.2"/>
    </reaction>
</comment>
<name>A0A9W8JUY8_9AGAR</name>
<comment type="caution">
    <text evidence="10">The sequence shown here is derived from an EMBL/GenBank/DDBJ whole genome shotgun (WGS) entry which is preliminary data.</text>
</comment>
<keyword evidence="4 6" id="KW-0560">Oxidoreductase</keyword>
<dbReference type="GO" id="GO:0016971">
    <property type="term" value="F:flavin-dependent sulfhydryl oxidase activity"/>
    <property type="evidence" value="ECO:0007669"/>
    <property type="project" value="InterPro"/>
</dbReference>
<evidence type="ECO:0000256" key="5">
    <source>
        <dbReference type="ARBA" id="ARBA00023157"/>
    </source>
</evidence>
<feature type="chain" id="PRO_5040787795" description="Sulfhydryl oxidase" evidence="8">
    <location>
        <begin position="26"/>
        <end position="588"/>
    </location>
</feature>